<feature type="compositionally biased region" description="Low complexity" evidence="1">
    <location>
        <begin position="137"/>
        <end position="152"/>
    </location>
</feature>
<keyword evidence="2" id="KW-0472">Membrane</keyword>
<organism evidence="5 6">
    <name type="scientific">Saccharata proteae CBS 121410</name>
    <dbReference type="NCBI Taxonomy" id="1314787"/>
    <lineage>
        <taxon>Eukaryota</taxon>
        <taxon>Fungi</taxon>
        <taxon>Dikarya</taxon>
        <taxon>Ascomycota</taxon>
        <taxon>Pezizomycotina</taxon>
        <taxon>Dothideomycetes</taxon>
        <taxon>Dothideomycetes incertae sedis</taxon>
        <taxon>Botryosphaeriales</taxon>
        <taxon>Saccharataceae</taxon>
        <taxon>Saccharata</taxon>
    </lineage>
</organism>
<evidence type="ECO:0000256" key="3">
    <source>
        <dbReference type="SAM" id="SignalP"/>
    </source>
</evidence>
<reference evidence="5" key="1">
    <citation type="journal article" date="2020" name="Stud. Mycol.">
        <title>101 Dothideomycetes genomes: a test case for predicting lifestyles and emergence of pathogens.</title>
        <authorList>
            <person name="Haridas S."/>
            <person name="Albert R."/>
            <person name="Binder M."/>
            <person name="Bloem J."/>
            <person name="Labutti K."/>
            <person name="Salamov A."/>
            <person name="Andreopoulos B."/>
            <person name="Baker S."/>
            <person name="Barry K."/>
            <person name="Bills G."/>
            <person name="Bluhm B."/>
            <person name="Cannon C."/>
            <person name="Castanera R."/>
            <person name="Culley D."/>
            <person name="Daum C."/>
            <person name="Ezra D."/>
            <person name="Gonzalez J."/>
            <person name="Henrissat B."/>
            <person name="Kuo A."/>
            <person name="Liang C."/>
            <person name="Lipzen A."/>
            <person name="Lutzoni F."/>
            <person name="Magnuson J."/>
            <person name="Mondo S."/>
            <person name="Nolan M."/>
            <person name="Ohm R."/>
            <person name="Pangilinan J."/>
            <person name="Park H.-J."/>
            <person name="Ramirez L."/>
            <person name="Alfaro M."/>
            <person name="Sun H."/>
            <person name="Tritt A."/>
            <person name="Yoshinaga Y."/>
            <person name="Zwiers L.-H."/>
            <person name="Turgeon B."/>
            <person name="Goodwin S."/>
            <person name="Spatafora J."/>
            <person name="Crous P."/>
            <person name="Grigoriev I."/>
        </authorList>
    </citation>
    <scope>NUCLEOTIDE SEQUENCE</scope>
    <source>
        <strain evidence="5">CBS 121410</strain>
    </source>
</reference>
<feature type="signal peptide" evidence="3">
    <location>
        <begin position="1"/>
        <end position="27"/>
    </location>
</feature>
<dbReference type="SMART" id="SM00321">
    <property type="entry name" value="WSC"/>
    <property type="match status" value="1"/>
</dbReference>
<evidence type="ECO:0000313" key="5">
    <source>
        <dbReference type="EMBL" id="KAF2085246.1"/>
    </source>
</evidence>
<evidence type="ECO:0000259" key="4">
    <source>
        <dbReference type="PROSITE" id="PS51212"/>
    </source>
</evidence>
<keyword evidence="2" id="KW-0812">Transmembrane</keyword>
<dbReference type="OrthoDB" id="2537459at2759"/>
<feature type="domain" description="WSC" evidence="4">
    <location>
        <begin position="27"/>
        <end position="114"/>
    </location>
</feature>
<dbReference type="AlphaFoldDB" id="A0A9P4LWM5"/>
<dbReference type="InterPro" id="IPR002889">
    <property type="entry name" value="WSC_carb-bd"/>
</dbReference>
<feature type="transmembrane region" description="Helical" evidence="2">
    <location>
        <begin position="216"/>
        <end position="240"/>
    </location>
</feature>
<name>A0A9P4LWM5_9PEZI</name>
<protein>
    <recommendedName>
        <fullName evidence="4">WSC domain-containing protein</fullName>
    </recommendedName>
</protein>
<accession>A0A9P4LWM5</accession>
<evidence type="ECO:0000256" key="1">
    <source>
        <dbReference type="SAM" id="MobiDB-lite"/>
    </source>
</evidence>
<keyword evidence="6" id="KW-1185">Reference proteome</keyword>
<feature type="compositionally biased region" description="Polar residues" evidence="1">
    <location>
        <begin position="153"/>
        <end position="163"/>
    </location>
</feature>
<keyword evidence="3" id="KW-0732">Signal</keyword>
<feature type="chain" id="PRO_5040137514" description="WSC domain-containing protein" evidence="3">
    <location>
        <begin position="28"/>
        <end position="353"/>
    </location>
</feature>
<sequence>MRSRTLRRDVALPSICLLALLAGRAAALTQTYCSSQNTGSGNLQDTYMYQSNGHCYDECKSSYAYAIVQGESCWCSNYAPADQVDISNCDTTCPGYGYEDCGSTSDSLYGYLKLPNAASGTQGASSAAATSTTQAATSTVSTLPAPPSSTLSHISTPTSSLRSTIPHESETATPVTQVTLITVSGSIVTQTVTTTPNIGEGANSGVTSKKSVSGGAIAGAVIGGIAGAGLIGALIFWLLLRHRRQKEQTVENGSEHGGTPQRNVSTLSRTGLLRGAAEKDYFPTLPPLTTRNSAHLADSVSPGSERRNSIPLFHDQRLNPTPFMDLPNGSHSSIITIEDNRDYTRTLNVSSRN</sequence>
<keyword evidence="2" id="KW-1133">Transmembrane helix</keyword>
<feature type="region of interest" description="Disordered" evidence="1">
    <location>
        <begin position="137"/>
        <end position="173"/>
    </location>
</feature>
<proteinExistence type="predicted"/>
<gene>
    <name evidence="5" type="ORF">K490DRAFT_75293</name>
</gene>
<dbReference type="Pfam" id="PF01822">
    <property type="entry name" value="WSC"/>
    <property type="match status" value="1"/>
</dbReference>
<dbReference type="Proteomes" id="UP000799776">
    <property type="component" value="Unassembled WGS sequence"/>
</dbReference>
<dbReference type="PROSITE" id="PS51212">
    <property type="entry name" value="WSC"/>
    <property type="match status" value="1"/>
</dbReference>
<evidence type="ECO:0000256" key="2">
    <source>
        <dbReference type="SAM" id="Phobius"/>
    </source>
</evidence>
<dbReference type="EMBL" id="ML978732">
    <property type="protein sequence ID" value="KAF2085246.1"/>
    <property type="molecule type" value="Genomic_DNA"/>
</dbReference>
<feature type="region of interest" description="Disordered" evidence="1">
    <location>
        <begin position="283"/>
        <end position="308"/>
    </location>
</feature>
<comment type="caution">
    <text evidence="5">The sequence shown here is derived from an EMBL/GenBank/DDBJ whole genome shotgun (WGS) entry which is preliminary data.</text>
</comment>
<evidence type="ECO:0000313" key="6">
    <source>
        <dbReference type="Proteomes" id="UP000799776"/>
    </source>
</evidence>